<feature type="non-terminal residue" evidence="2">
    <location>
        <position position="110"/>
    </location>
</feature>
<feature type="region of interest" description="Disordered" evidence="1">
    <location>
        <begin position="60"/>
        <end position="110"/>
    </location>
</feature>
<proteinExistence type="predicted"/>
<feature type="compositionally biased region" description="Basic and acidic residues" evidence="1">
    <location>
        <begin position="98"/>
        <end position="110"/>
    </location>
</feature>
<protein>
    <submittedName>
        <fullName evidence="2">24110_t:CDS:1</fullName>
    </submittedName>
</protein>
<name>A0A9N9PET1_9GLOM</name>
<dbReference type="EMBL" id="CAJVPY010057258">
    <property type="protein sequence ID" value="CAG8818956.1"/>
    <property type="molecule type" value="Genomic_DNA"/>
</dbReference>
<organism evidence="2 3">
    <name type="scientific">Dentiscutata erythropus</name>
    <dbReference type="NCBI Taxonomy" id="1348616"/>
    <lineage>
        <taxon>Eukaryota</taxon>
        <taxon>Fungi</taxon>
        <taxon>Fungi incertae sedis</taxon>
        <taxon>Mucoromycota</taxon>
        <taxon>Glomeromycotina</taxon>
        <taxon>Glomeromycetes</taxon>
        <taxon>Diversisporales</taxon>
        <taxon>Gigasporaceae</taxon>
        <taxon>Dentiscutata</taxon>
    </lineage>
</organism>
<dbReference type="Proteomes" id="UP000789405">
    <property type="component" value="Unassembled WGS sequence"/>
</dbReference>
<keyword evidence="3" id="KW-1185">Reference proteome</keyword>
<reference evidence="2" key="1">
    <citation type="submission" date="2021-06" db="EMBL/GenBank/DDBJ databases">
        <authorList>
            <person name="Kallberg Y."/>
            <person name="Tangrot J."/>
            <person name="Rosling A."/>
        </authorList>
    </citation>
    <scope>NUCLEOTIDE SEQUENCE</scope>
    <source>
        <strain evidence="2">MA453B</strain>
    </source>
</reference>
<dbReference type="AlphaFoldDB" id="A0A9N9PET1"/>
<feature type="compositionally biased region" description="Acidic residues" evidence="1">
    <location>
        <begin position="70"/>
        <end position="90"/>
    </location>
</feature>
<accession>A0A9N9PET1</accession>
<gene>
    <name evidence="2" type="ORF">DERYTH_LOCUS26708</name>
</gene>
<evidence type="ECO:0000256" key="1">
    <source>
        <dbReference type="SAM" id="MobiDB-lite"/>
    </source>
</evidence>
<evidence type="ECO:0000313" key="3">
    <source>
        <dbReference type="Proteomes" id="UP000789405"/>
    </source>
</evidence>
<feature type="non-terminal residue" evidence="2">
    <location>
        <position position="1"/>
    </location>
</feature>
<evidence type="ECO:0000313" key="2">
    <source>
        <dbReference type="EMBL" id="CAG8818956.1"/>
    </source>
</evidence>
<sequence length="110" mass="13408">ISEREFEELKREIINIQEEITERLRKATKSRNNSFKQQLKIITEEEDEMEQQNLENLIEENNQEKYNIFDPEDNNSVEGEENREQEELEDYNILSEGEENREHEEPEYNT</sequence>
<comment type="caution">
    <text evidence="2">The sequence shown here is derived from an EMBL/GenBank/DDBJ whole genome shotgun (WGS) entry which is preliminary data.</text>
</comment>